<dbReference type="AlphaFoldDB" id="A0A0L8GRL9"/>
<dbReference type="PANTHER" id="PTHR47027:SF20">
    <property type="entry name" value="REVERSE TRANSCRIPTASE-LIKE PROTEIN WITH RNA-DIRECTED DNA POLYMERASE DOMAIN"/>
    <property type="match status" value="1"/>
</dbReference>
<dbReference type="EMBL" id="KQ420814">
    <property type="protein sequence ID" value="KOF79250.1"/>
    <property type="molecule type" value="Genomic_DNA"/>
</dbReference>
<protein>
    <recommendedName>
        <fullName evidence="2">Reverse transcriptase domain-containing protein</fullName>
    </recommendedName>
</protein>
<dbReference type="STRING" id="37653.A0A0L8GRL9"/>
<gene>
    <name evidence="1" type="ORF">OCBIM_22029736mg</name>
</gene>
<sequence length="154" mass="18247">MSGFLFLRAIDWVMRRTTERHRNGIRWNFTSMFKDLNFAEDVALLSSTYEHILSKTYRPAENTDRIGLKLNSEKCKTLRNDVRQQARVRIGNNKVESIEEFVYFKLTVKKDRGETEEIKNRLSLQIAFYNLWRSNDMDSKMKKDIGPTSITLQM</sequence>
<evidence type="ECO:0000313" key="1">
    <source>
        <dbReference type="EMBL" id="KOF79250.1"/>
    </source>
</evidence>
<name>A0A0L8GRL9_OCTBM</name>
<reference evidence="1" key="1">
    <citation type="submission" date="2015-07" db="EMBL/GenBank/DDBJ databases">
        <title>MeaNS - Measles Nucleotide Surveillance Program.</title>
        <authorList>
            <person name="Tran T."/>
            <person name="Druce J."/>
        </authorList>
    </citation>
    <scope>NUCLEOTIDE SEQUENCE</scope>
    <source>
        <strain evidence="1">UCB-OBI-ISO-001</strain>
        <tissue evidence="1">Gonad</tissue>
    </source>
</reference>
<organism evidence="1">
    <name type="scientific">Octopus bimaculoides</name>
    <name type="common">California two-spotted octopus</name>
    <dbReference type="NCBI Taxonomy" id="37653"/>
    <lineage>
        <taxon>Eukaryota</taxon>
        <taxon>Metazoa</taxon>
        <taxon>Spiralia</taxon>
        <taxon>Lophotrochozoa</taxon>
        <taxon>Mollusca</taxon>
        <taxon>Cephalopoda</taxon>
        <taxon>Coleoidea</taxon>
        <taxon>Octopodiformes</taxon>
        <taxon>Octopoda</taxon>
        <taxon>Incirrata</taxon>
        <taxon>Octopodidae</taxon>
        <taxon>Octopus</taxon>
    </lineage>
</organism>
<proteinExistence type="predicted"/>
<accession>A0A0L8GRL9</accession>
<evidence type="ECO:0008006" key="2">
    <source>
        <dbReference type="Google" id="ProtNLM"/>
    </source>
</evidence>
<dbReference type="PANTHER" id="PTHR47027">
    <property type="entry name" value="REVERSE TRANSCRIPTASE DOMAIN-CONTAINING PROTEIN"/>
    <property type="match status" value="1"/>
</dbReference>